<dbReference type="Proteomes" id="UP001183246">
    <property type="component" value="Unassembled WGS sequence"/>
</dbReference>
<evidence type="ECO:0000313" key="2">
    <source>
        <dbReference type="Proteomes" id="UP001183246"/>
    </source>
</evidence>
<dbReference type="RefSeq" id="WP_311705848.1">
    <property type="nucleotide sequence ID" value="NZ_JAVREL010000011.1"/>
</dbReference>
<accession>A0ABU2MT55</accession>
<proteinExistence type="predicted"/>
<evidence type="ECO:0000313" key="1">
    <source>
        <dbReference type="EMBL" id="MDT0344715.1"/>
    </source>
</evidence>
<comment type="caution">
    <text evidence="1">The sequence shown here is derived from an EMBL/GenBank/DDBJ whole genome shotgun (WGS) entry which is preliminary data.</text>
</comment>
<keyword evidence="2" id="KW-1185">Reference proteome</keyword>
<reference evidence="2" key="1">
    <citation type="submission" date="2023-07" db="EMBL/GenBank/DDBJ databases">
        <title>30 novel species of actinomycetes from the DSMZ collection.</title>
        <authorList>
            <person name="Nouioui I."/>
        </authorList>
    </citation>
    <scope>NUCLEOTIDE SEQUENCE [LARGE SCALE GENOMIC DNA]</scope>
    <source>
        <strain evidence="2">DSM 44938</strain>
    </source>
</reference>
<protein>
    <submittedName>
        <fullName evidence="1">Uncharacterized protein</fullName>
    </submittedName>
</protein>
<organism evidence="1 2">
    <name type="scientific">Streptomyces litchfieldiae</name>
    <dbReference type="NCBI Taxonomy" id="3075543"/>
    <lineage>
        <taxon>Bacteria</taxon>
        <taxon>Bacillati</taxon>
        <taxon>Actinomycetota</taxon>
        <taxon>Actinomycetes</taxon>
        <taxon>Kitasatosporales</taxon>
        <taxon>Streptomycetaceae</taxon>
        <taxon>Streptomyces</taxon>
    </lineage>
</organism>
<dbReference type="EMBL" id="JAVREL010000011">
    <property type="protein sequence ID" value="MDT0344715.1"/>
    <property type="molecule type" value="Genomic_DNA"/>
</dbReference>
<sequence length="118" mass="12524">MNVDAAVALVSAAAGSAATEAGRHAWESLLSLARRLTGRAEPEPVDPADETAVRELTGRIADRARDDADFAAELTGWAERHRAALTITQTRVENTVSGNAQVRNVIQTGTIEGDIRFG</sequence>
<name>A0ABU2MT55_9ACTN</name>
<gene>
    <name evidence="1" type="ORF">RM590_19170</name>
</gene>